<dbReference type="PANTHER" id="PTHR12526:SF510">
    <property type="entry name" value="D-INOSITOL 3-PHOSPHATE GLYCOSYLTRANSFERASE"/>
    <property type="match status" value="1"/>
</dbReference>
<dbReference type="STRING" id="1454004.AW11_02198"/>
<dbReference type="AlphaFoldDB" id="A0A011PLD0"/>
<keyword evidence="9" id="KW-1185">Reference proteome</keyword>
<accession>A0A011PLD0</accession>
<protein>
    <submittedName>
        <fullName evidence="8">Teichuronic acid biosynthesis glycosyltransferase TuaC</fullName>
        <ecNumber evidence="8">2.4.-.-</ecNumber>
    </submittedName>
</protein>
<keyword evidence="2 8" id="KW-0808">Transferase</keyword>
<dbReference type="InterPro" id="IPR002931">
    <property type="entry name" value="Transglutaminase-like"/>
</dbReference>
<evidence type="ECO:0000313" key="8">
    <source>
        <dbReference type="EMBL" id="EXI88311.1"/>
    </source>
</evidence>
<dbReference type="eggNOG" id="COG0438">
    <property type="taxonomic scope" value="Bacteria"/>
</dbReference>
<dbReference type="Pfam" id="PF00534">
    <property type="entry name" value="Glycos_transf_1"/>
    <property type="match status" value="1"/>
</dbReference>
<gene>
    <name evidence="8" type="primary">tuaC</name>
    <name evidence="8" type="ORF">AW11_02198</name>
</gene>
<name>A0A011PLD0_ACCRE</name>
<keyword evidence="4" id="KW-1133">Transmembrane helix</keyword>
<keyword evidence="4" id="KW-0812">Transmembrane</keyword>
<organism evidence="8 9">
    <name type="scientific">Accumulibacter regalis</name>
    <dbReference type="NCBI Taxonomy" id="522306"/>
    <lineage>
        <taxon>Bacteria</taxon>
        <taxon>Pseudomonadati</taxon>
        <taxon>Pseudomonadota</taxon>
        <taxon>Betaproteobacteria</taxon>
        <taxon>Candidatus Accumulibacter</taxon>
    </lineage>
</organism>
<proteinExistence type="predicted"/>
<evidence type="ECO:0000256" key="1">
    <source>
        <dbReference type="ARBA" id="ARBA00022676"/>
    </source>
</evidence>
<comment type="caution">
    <text evidence="8">The sequence shown here is derived from an EMBL/GenBank/DDBJ whole genome shotgun (WGS) entry which is preliminary data.</text>
</comment>
<feature type="domain" description="Transglutaminase-like" evidence="6">
    <location>
        <begin position="124"/>
        <end position="186"/>
    </location>
</feature>
<evidence type="ECO:0000256" key="3">
    <source>
        <dbReference type="SAM" id="MobiDB-lite"/>
    </source>
</evidence>
<feature type="domain" description="Glycosyl transferase family 1" evidence="5">
    <location>
        <begin position="580"/>
        <end position="749"/>
    </location>
</feature>
<evidence type="ECO:0000313" key="9">
    <source>
        <dbReference type="Proteomes" id="UP000022141"/>
    </source>
</evidence>
<dbReference type="SUPFAM" id="SSF54001">
    <property type="entry name" value="Cysteine proteinases"/>
    <property type="match status" value="1"/>
</dbReference>
<feature type="region of interest" description="Disordered" evidence="3">
    <location>
        <begin position="340"/>
        <end position="365"/>
    </location>
</feature>
<dbReference type="Pfam" id="PF13439">
    <property type="entry name" value="Glyco_transf_4"/>
    <property type="match status" value="1"/>
</dbReference>
<feature type="transmembrane region" description="Helical" evidence="4">
    <location>
        <begin position="310"/>
        <end position="332"/>
    </location>
</feature>
<dbReference type="SUPFAM" id="SSF53756">
    <property type="entry name" value="UDP-Glycosyltransferase/glycogen phosphorylase"/>
    <property type="match status" value="1"/>
</dbReference>
<sequence length="786" mass="85356">MSDAVRFWRRGVWVSLAALLLALLSLAPYFTSSTEMVRMRHALLLADSGARGHGGESDFNWTPANVPADFMLERGAPYPEFADVVDRLGLKEMSSDWERVLAISRHLLGSSPVLSGGAIQADLRQTHRSIVTQGQGYCGDFVRAFVGLAIAAGLPVRAWAFSFDGFGGHGHIWPEIWNRQLGRWQLVGIFNNNYFLGPEGVPLSALEFRRALREDPSSLRIARLDPAARPGFVIEEKAWDYYRQGLGQWYMVWGNNVFSYDRAPLVRTFGSVSRSLEQLGGIAQGVYPPIRVLEEPGNRLLVEALQRVRVHLWIVGGLVIAALLALLVSLLGCRQARRSSLPAPRGSVTGSGESRPAGEAGQRRTSTALPGALQPHLVVLTNLFPHSGTPGAGMFIRARMFRVAAELPMTVVVPVPWFPLQGLIRCFVPNYRPPAPRAEVQEGVRILLPRYFSLPGLFRGLDSFFIALGCLRLVQRLTRESPVNIIDAHFAYPCGHAAVLLGRWLGLPVTITMRGSEVSLSADPVRRRKIVAALNGASRVFSVSDSLRRHAGELGADTNRIRVVGNGVDLACFFPEEQAAARSRLGLPLDAPVLVSAGGLVERKGFHRVIDCLPALRERFPGLRYLVVGGPSPEGDIGARLKQQVASLGLDGVVHFLGALPAAELRWPLSAADVFVLATSNEGWANVFLEAMACGLPVVTTDVGGNAEVVSAPHLGSIVPFADAGALTQALAEALDRDWDRQRIRDYAAANTWDSRVAVLVTEFRALARSVPAAVGASSRRLETNG</sequence>
<dbReference type="Gene3D" id="3.10.620.30">
    <property type="match status" value="1"/>
</dbReference>
<dbReference type="InterPro" id="IPR038765">
    <property type="entry name" value="Papain-like_cys_pep_sf"/>
</dbReference>
<dbReference type="PATRIC" id="fig|1454004.3.peg.2275"/>
<dbReference type="Pfam" id="PF01841">
    <property type="entry name" value="Transglut_core"/>
    <property type="match status" value="1"/>
</dbReference>
<dbReference type="InterPro" id="IPR028098">
    <property type="entry name" value="Glyco_trans_4-like_N"/>
</dbReference>
<dbReference type="EC" id="2.4.-.-" evidence="8"/>
<feature type="domain" description="Glycosyltransferase subfamily 4-like N-terminal" evidence="7">
    <location>
        <begin position="427"/>
        <end position="570"/>
    </location>
</feature>
<evidence type="ECO:0000256" key="2">
    <source>
        <dbReference type="ARBA" id="ARBA00022679"/>
    </source>
</evidence>
<keyword evidence="4" id="KW-0472">Membrane</keyword>
<evidence type="ECO:0000259" key="6">
    <source>
        <dbReference type="Pfam" id="PF01841"/>
    </source>
</evidence>
<dbReference type="GO" id="GO:0016757">
    <property type="term" value="F:glycosyltransferase activity"/>
    <property type="evidence" value="ECO:0007669"/>
    <property type="project" value="UniProtKB-KW"/>
</dbReference>
<evidence type="ECO:0000259" key="5">
    <source>
        <dbReference type="Pfam" id="PF00534"/>
    </source>
</evidence>
<dbReference type="Proteomes" id="UP000022141">
    <property type="component" value="Unassembled WGS sequence"/>
</dbReference>
<dbReference type="eggNOG" id="COG1305">
    <property type="taxonomic scope" value="Bacteria"/>
</dbReference>
<dbReference type="EMBL" id="JEMY01000027">
    <property type="protein sequence ID" value="EXI88311.1"/>
    <property type="molecule type" value="Genomic_DNA"/>
</dbReference>
<feature type="transmembrane region" description="Helical" evidence="4">
    <location>
        <begin position="12"/>
        <end position="31"/>
    </location>
</feature>
<keyword evidence="1 8" id="KW-0328">Glycosyltransferase</keyword>
<reference evidence="8" key="1">
    <citation type="submission" date="2014-02" db="EMBL/GenBank/DDBJ databases">
        <title>Expanding our view of genomic diversity in Candidatus Accumulibacter clades.</title>
        <authorList>
            <person name="Skennerton C.T."/>
            <person name="Barr J.J."/>
            <person name="Slater F.R."/>
            <person name="Bond P.L."/>
            <person name="Tyson G.W."/>
        </authorList>
    </citation>
    <scope>NUCLEOTIDE SEQUENCE [LARGE SCALE GENOMIC DNA]</scope>
</reference>
<dbReference type="PANTHER" id="PTHR12526">
    <property type="entry name" value="GLYCOSYLTRANSFERASE"/>
    <property type="match status" value="1"/>
</dbReference>
<dbReference type="Gene3D" id="3.40.50.2000">
    <property type="entry name" value="Glycogen Phosphorylase B"/>
    <property type="match status" value="2"/>
</dbReference>
<evidence type="ECO:0000256" key="4">
    <source>
        <dbReference type="SAM" id="Phobius"/>
    </source>
</evidence>
<evidence type="ECO:0000259" key="7">
    <source>
        <dbReference type="Pfam" id="PF13439"/>
    </source>
</evidence>
<dbReference type="InterPro" id="IPR001296">
    <property type="entry name" value="Glyco_trans_1"/>
</dbReference>